<keyword evidence="2" id="KW-1133">Transmembrane helix</keyword>
<evidence type="ECO:0000313" key="4">
    <source>
        <dbReference type="Proteomes" id="UP000824118"/>
    </source>
</evidence>
<evidence type="ECO:0000256" key="1">
    <source>
        <dbReference type="SAM" id="MobiDB-lite"/>
    </source>
</evidence>
<sequence length="531" mass="58528">MGKNKDENKGNVPENNSKKTGEKEREPENKKVVSIWEKLTGEKDTPKTEKAEDLEEKNENNMGDIADAVRSVFSFRVKKSKSGTGKRYSDEKSSGGSSKKDGYKSRYKRPSEKKNPQRYEKAVVRGSDREVLSYEDLPIDNYERKVAPQEALNKKKVGAAAVIVLVLCIVVFAVTSRNIMNLESCANWIQYDLFGGGDNSGYPVLINGSEVSSGNIMEMSGKFAYASNSNIVALDSSGNHIFNRQHSFSTPVMVGNGTRSLTYDLGGKGYRIDSLDEVVFESSGDLPIITADIGKNGSYAIVTQHDEYISYMRVYNSSNEEVYTYAFSEYYINTIALSDDGSKIVASGISAKNGEPVSAVYYLSITEETPVEFFEIDNTVVYSVEYLTADKVGFVGNNACGVVDLSKNEIVRNSYNDMELTAYDIDKDLQSVVVSLSRNGDGRLCSLYVYSASGQIETSFDTDCRIISIDAYSNKIGVIDNGTARLFDKSGNELYNTDAGADAAALLMDGQREAYVLGISEIRYIKFTESN</sequence>
<name>A0A9D1LY81_9FIRM</name>
<dbReference type="SUPFAM" id="SSF69322">
    <property type="entry name" value="Tricorn protease domain 2"/>
    <property type="match status" value="1"/>
</dbReference>
<dbReference type="Pfam" id="PF18975">
    <property type="entry name" value="DUF5711"/>
    <property type="match status" value="1"/>
</dbReference>
<dbReference type="AlphaFoldDB" id="A0A9D1LY81"/>
<feature type="compositionally biased region" description="Basic and acidic residues" evidence="1">
    <location>
        <begin position="87"/>
        <end position="123"/>
    </location>
</feature>
<dbReference type="EMBL" id="DVNG01000058">
    <property type="protein sequence ID" value="HIU50176.1"/>
    <property type="molecule type" value="Genomic_DNA"/>
</dbReference>
<reference evidence="3" key="1">
    <citation type="submission" date="2020-10" db="EMBL/GenBank/DDBJ databases">
        <authorList>
            <person name="Gilroy R."/>
        </authorList>
    </citation>
    <scope>NUCLEOTIDE SEQUENCE</scope>
    <source>
        <strain evidence="3">ChiGjej1B1-1684</strain>
    </source>
</reference>
<proteinExistence type="predicted"/>
<dbReference type="Proteomes" id="UP000824118">
    <property type="component" value="Unassembled WGS sequence"/>
</dbReference>
<evidence type="ECO:0000313" key="3">
    <source>
        <dbReference type="EMBL" id="HIU50176.1"/>
    </source>
</evidence>
<feature type="region of interest" description="Disordered" evidence="1">
    <location>
        <begin position="1"/>
        <end position="65"/>
    </location>
</feature>
<comment type="caution">
    <text evidence="3">The sequence shown here is derived from an EMBL/GenBank/DDBJ whole genome shotgun (WGS) entry which is preliminary data.</text>
</comment>
<feature type="compositionally biased region" description="Basic and acidic residues" evidence="1">
    <location>
        <begin position="39"/>
        <end position="51"/>
    </location>
</feature>
<feature type="region of interest" description="Disordered" evidence="1">
    <location>
        <begin position="82"/>
        <end position="123"/>
    </location>
</feature>
<gene>
    <name evidence="3" type="ORF">IAD22_04100</name>
</gene>
<organism evidence="3 4">
    <name type="scientific">Candidatus Limousia pullorum</name>
    <dbReference type="NCBI Taxonomy" id="2840860"/>
    <lineage>
        <taxon>Bacteria</taxon>
        <taxon>Bacillati</taxon>
        <taxon>Bacillota</taxon>
        <taxon>Clostridia</taxon>
        <taxon>Eubacteriales</taxon>
        <taxon>Oscillospiraceae</taxon>
        <taxon>Oscillospiraceae incertae sedis</taxon>
        <taxon>Candidatus Limousia</taxon>
    </lineage>
</organism>
<evidence type="ECO:0008006" key="5">
    <source>
        <dbReference type="Google" id="ProtNLM"/>
    </source>
</evidence>
<reference evidence="3" key="2">
    <citation type="journal article" date="2021" name="PeerJ">
        <title>Extensive microbial diversity within the chicken gut microbiome revealed by metagenomics and culture.</title>
        <authorList>
            <person name="Gilroy R."/>
            <person name="Ravi A."/>
            <person name="Getino M."/>
            <person name="Pursley I."/>
            <person name="Horton D.L."/>
            <person name="Alikhan N.F."/>
            <person name="Baker D."/>
            <person name="Gharbi K."/>
            <person name="Hall N."/>
            <person name="Watson M."/>
            <person name="Adriaenssens E.M."/>
            <person name="Foster-Nyarko E."/>
            <person name="Jarju S."/>
            <person name="Secka A."/>
            <person name="Antonio M."/>
            <person name="Oren A."/>
            <person name="Chaudhuri R.R."/>
            <person name="La Ragione R."/>
            <person name="Hildebrand F."/>
            <person name="Pallen M.J."/>
        </authorList>
    </citation>
    <scope>NUCLEOTIDE SEQUENCE</scope>
    <source>
        <strain evidence="3">ChiGjej1B1-1684</strain>
    </source>
</reference>
<evidence type="ECO:0000256" key="2">
    <source>
        <dbReference type="SAM" id="Phobius"/>
    </source>
</evidence>
<accession>A0A9D1LY81</accession>
<keyword evidence="2" id="KW-0812">Transmembrane</keyword>
<keyword evidence="2" id="KW-0472">Membrane</keyword>
<feature type="transmembrane region" description="Helical" evidence="2">
    <location>
        <begin position="157"/>
        <end position="175"/>
    </location>
</feature>
<feature type="compositionally biased region" description="Basic and acidic residues" evidence="1">
    <location>
        <begin position="16"/>
        <end position="31"/>
    </location>
</feature>
<dbReference type="InterPro" id="IPR043765">
    <property type="entry name" value="DUF5711"/>
</dbReference>
<protein>
    <recommendedName>
        <fullName evidence="5">WD40 repeat domain-containing protein</fullName>
    </recommendedName>
</protein>